<feature type="compositionally biased region" description="Basic and acidic residues" evidence="1">
    <location>
        <begin position="396"/>
        <end position="437"/>
    </location>
</feature>
<sequence>MAQQMMVQQGKEKASNPERNYMIKPGARWSEDDLAVPPMRKTMREVQQQTSVPAANGARLRKTMRASGSGADGPESQRPMSSPPATAAPPKAGYRRSTTPQAELVRQGSAGSESSFKRSRPGGKLEGSGFRQSLRPTSPSVPQPASRRFSLRALSPTGSSKRDVDPTAAAMPATQMRRTLRDSPTEKNRSTGIRMPSFGLSYGGKKSKGSGTMVGSSAGSRFSSRFADSSDEEGGGITSFGFRSRFEGSSDDDEPVLPMPMPTPLATTFSTGHSLRKQTSVASTALPEEMEESEETNPDSKPAVTTAQQQARPQATPAIDANSNTASNIRRSRSGRSGRGQLLPASQTAPALGTAAMSSPPGPGSFSSNVTPHDNPKGRHSRRNSLFMSVLRRRTSKGDGGDGKIGRGEVSESAARRDTRLERSVGELKGIRRRESIAEGEGEGEGDTEAEGRDLPSPSPVPRSPKLQKRASVSGSSRMMPDTIGSGGVGGHDDEEGRDDGFVLGNGGGGGKLRRPVGSGSLGTRTLTGGNELPQLPQQQERAMSMRAPSMEAASVAGGSSMRRKRFGALRRMFRLDE</sequence>
<evidence type="ECO:0000313" key="3">
    <source>
        <dbReference type="Proteomes" id="UP000078237"/>
    </source>
</evidence>
<protein>
    <submittedName>
        <fullName evidence="2">Uncharacterized protein</fullName>
    </submittedName>
</protein>
<dbReference type="Proteomes" id="UP000078237">
    <property type="component" value="Unassembled WGS sequence"/>
</dbReference>
<feature type="compositionally biased region" description="Basic and acidic residues" evidence="1">
    <location>
        <begin position="179"/>
        <end position="189"/>
    </location>
</feature>
<reference evidence="2 3" key="1">
    <citation type="journal article" date="2016" name="Genome Announc.">
        <title>Genome Sequence of Madurella mycetomatis mm55, Isolated from a Human Mycetoma Case in Sudan.</title>
        <authorList>
            <person name="Smit S."/>
            <person name="Derks M.F."/>
            <person name="Bervoets S."/>
            <person name="Fahal A."/>
            <person name="van Leeuwen W."/>
            <person name="van Belkum A."/>
            <person name="van de Sande W.W."/>
        </authorList>
    </citation>
    <scope>NUCLEOTIDE SEQUENCE [LARGE SCALE GENOMIC DNA]</scope>
    <source>
        <strain evidence="3">mm55</strain>
    </source>
</reference>
<feature type="compositionally biased region" description="Low complexity" evidence="1">
    <location>
        <begin position="302"/>
        <end position="318"/>
    </location>
</feature>
<feature type="compositionally biased region" description="Acidic residues" evidence="1">
    <location>
        <begin position="288"/>
        <end position="297"/>
    </location>
</feature>
<feature type="compositionally biased region" description="Polar residues" evidence="1">
    <location>
        <begin position="130"/>
        <end position="140"/>
    </location>
</feature>
<gene>
    <name evidence="2" type="ORF">MMYC01_202092</name>
</gene>
<feature type="compositionally biased region" description="Low complexity" evidence="1">
    <location>
        <begin position="197"/>
        <end position="227"/>
    </location>
</feature>
<proteinExistence type="predicted"/>
<organism evidence="2 3">
    <name type="scientific">Madurella mycetomatis</name>
    <dbReference type="NCBI Taxonomy" id="100816"/>
    <lineage>
        <taxon>Eukaryota</taxon>
        <taxon>Fungi</taxon>
        <taxon>Dikarya</taxon>
        <taxon>Ascomycota</taxon>
        <taxon>Pezizomycotina</taxon>
        <taxon>Sordariomycetes</taxon>
        <taxon>Sordariomycetidae</taxon>
        <taxon>Sordariales</taxon>
        <taxon>Sordariales incertae sedis</taxon>
        <taxon>Madurella</taxon>
    </lineage>
</organism>
<dbReference type="AlphaFoldDB" id="A0A175WBE1"/>
<accession>A0A175WBE1</accession>
<feature type="compositionally biased region" description="Acidic residues" evidence="1">
    <location>
        <begin position="438"/>
        <end position="449"/>
    </location>
</feature>
<feature type="compositionally biased region" description="Low complexity" evidence="1">
    <location>
        <begin position="83"/>
        <end position="92"/>
    </location>
</feature>
<evidence type="ECO:0000256" key="1">
    <source>
        <dbReference type="SAM" id="MobiDB-lite"/>
    </source>
</evidence>
<dbReference type="EMBL" id="LCTW02000048">
    <property type="protein sequence ID" value="KXX80862.1"/>
    <property type="molecule type" value="Genomic_DNA"/>
</dbReference>
<feature type="compositionally biased region" description="Polar residues" evidence="1">
    <location>
        <begin position="269"/>
        <end position="283"/>
    </location>
</feature>
<name>A0A175WBE1_9PEZI</name>
<evidence type="ECO:0000313" key="2">
    <source>
        <dbReference type="EMBL" id="KXX80862.1"/>
    </source>
</evidence>
<dbReference type="OrthoDB" id="5423926at2759"/>
<comment type="caution">
    <text evidence="2">The sequence shown here is derived from an EMBL/GenBank/DDBJ whole genome shotgun (WGS) entry which is preliminary data.</text>
</comment>
<feature type="region of interest" description="Disordered" evidence="1">
    <location>
        <begin position="1"/>
        <end position="560"/>
    </location>
</feature>
<feature type="compositionally biased region" description="Low complexity" evidence="1">
    <location>
        <begin position="516"/>
        <end position="530"/>
    </location>
</feature>
<dbReference type="VEuPathDB" id="FungiDB:MMYC01_202092"/>
<keyword evidence="3" id="KW-1185">Reference proteome</keyword>
<dbReference type="STRING" id="100816.A0A175WBE1"/>